<dbReference type="InterPro" id="IPR016195">
    <property type="entry name" value="Pol/histidinol_Pase-like"/>
</dbReference>
<feature type="domain" description="Polymerase/histidinol phosphatase N-terminal" evidence="1">
    <location>
        <begin position="7"/>
        <end position="72"/>
    </location>
</feature>
<dbReference type="STRING" id="36847.CLNEO_20590"/>
<dbReference type="GO" id="GO:0035312">
    <property type="term" value="F:5'-3' DNA exonuclease activity"/>
    <property type="evidence" value="ECO:0007669"/>
    <property type="project" value="TreeGrafter"/>
</dbReference>
<dbReference type="PATRIC" id="fig|36847.3.peg.2420"/>
<dbReference type="OrthoDB" id="9804333at2"/>
<dbReference type="AlphaFoldDB" id="A0A136WDR8"/>
<dbReference type="PANTHER" id="PTHR42924:SF3">
    <property type="entry name" value="POLYMERASE_HISTIDINOL PHOSPHATASE N-TERMINAL DOMAIN-CONTAINING PROTEIN"/>
    <property type="match status" value="1"/>
</dbReference>
<name>A0A136WDR8_9FIRM</name>
<dbReference type="InterPro" id="IPR052018">
    <property type="entry name" value="PHP_domain"/>
</dbReference>
<dbReference type="EC" id="2.7.7.7" evidence="2"/>
<keyword evidence="3" id="KW-1185">Reference proteome</keyword>
<dbReference type="Proteomes" id="UP000070539">
    <property type="component" value="Unassembled WGS sequence"/>
</dbReference>
<comment type="caution">
    <text evidence="2">The sequence shown here is derived from an EMBL/GenBank/DDBJ whole genome shotgun (WGS) entry which is preliminary data.</text>
</comment>
<dbReference type="InterPro" id="IPR003141">
    <property type="entry name" value="Pol/His_phosphatase_N"/>
</dbReference>
<dbReference type="InterPro" id="IPR004013">
    <property type="entry name" value="PHP_dom"/>
</dbReference>
<sequence length="293" mass="32517">MEKNKMIDLHTHSYCSDGTFSPEGLVLLAKKQGLYAIALTDHDTLDGLEQFLLAGKNHGIETIPGIELAARCHSFHQPELHIVGLGFDPKAPIWIDQMKIIQQNRRTRNIKMAAQLTQIGLPITIEEVFQNGGGEIITRAHFANVLLKKGYVYTRDDAFSKYLSQGRPGYVPRILPTPKECIETIHLAGGISILAHPTLYQLAQDQLDALCQKLVPLGLDGIECFYSTYTPAQRKNMMKLAKKHSLFPSGGSDFHGENKPFISLGTGKGNLAIPYSLWENMKAHLNEIKGSID</sequence>
<dbReference type="EMBL" id="LRVM01000006">
    <property type="protein sequence ID" value="KXL52650.1"/>
    <property type="molecule type" value="Genomic_DNA"/>
</dbReference>
<dbReference type="Pfam" id="PF02811">
    <property type="entry name" value="PHP"/>
    <property type="match status" value="1"/>
</dbReference>
<reference evidence="2 3" key="1">
    <citation type="submission" date="2016-01" db="EMBL/GenBank/DDBJ databases">
        <title>Genome sequence of Clostridium neopropionicum X4, DSM-3847.</title>
        <authorList>
            <person name="Poehlein A."/>
            <person name="Beck M.H."/>
            <person name="Bengelsdorf F.R."/>
            <person name="Daniel R."/>
            <person name="Duerre P."/>
        </authorList>
    </citation>
    <scope>NUCLEOTIDE SEQUENCE [LARGE SCALE GENOMIC DNA]</scope>
    <source>
        <strain evidence="2 3">DSM-3847</strain>
    </source>
</reference>
<accession>A0A136WDR8</accession>
<proteinExistence type="predicted"/>
<protein>
    <submittedName>
        <fullName evidence="2">Error-prone DNA polymerase</fullName>
        <ecNumber evidence="2">2.7.7.7</ecNumber>
    </submittedName>
</protein>
<dbReference type="GO" id="GO:0003887">
    <property type="term" value="F:DNA-directed DNA polymerase activity"/>
    <property type="evidence" value="ECO:0007669"/>
    <property type="project" value="UniProtKB-EC"/>
</dbReference>
<organism evidence="2 3">
    <name type="scientific">Anaerotignum neopropionicum</name>
    <dbReference type="NCBI Taxonomy" id="36847"/>
    <lineage>
        <taxon>Bacteria</taxon>
        <taxon>Bacillati</taxon>
        <taxon>Bacillota</taxon>
        <taxon>Clostridia</taxon>
        <taxon>Lachnospirales</taxon>
        <taxon>Anaerotignaceae</taxon>
        <taxon>Anaerotignum</taxon>
    </lineage>
</organism>
<dbReference type="SUPFAM" id="SSF89550">
    <property type="entry name" value="PHP domain-like"/>
    <property type="match status" value="1"/>
</dbReference>
<keyword evidence="2" id="KW-0808">Transferase</keyword>
<dbReference type="PANTHER" id="PTHR42924">
    <property type="entry name" value="EXONUCLEASE"/>
    <property type="match status" value="1"/>
</dbReference>
<gene>
    <name evidence="2" type="primary">dnaE2</name>
    <name evidence="2" type="ORF">CLNEO_20590</name>
</gene>
<dbReference type="GO" id="GO:0004534">
    <property type="term" value="F:5'-3' RNA exonuclease activity"/>
    <property type="evidence" value="ECO:0007669"/>
    <property type="project" value="TreeGrafter"/>
</dbReference>
<dbReference type="Gene3D" id="1.10.150.650">
    <property type="match status" value="1"/>
</dbReference>
<evidence type="ECO:0000313" key="2">
    <source>
        <dbReference type="EMBL" id="KXL52650.1"/>
    </source>
</evidence>
<evidence type="ECO:0000259" key="1">
    <source>
        <dbReference type="SMART" id="SM00481"/>
    </source>
</evidence>
<dbReference type="RefSeq" id="WP_066088440.1">
    <property type="nucleotide sequence ID" value="NZ_LRVM01000006.1"/>
</dbReference>
<dbReference type="Gene3D" id="3.20.20.140">
    <property type="entry name" value="Metal-dependent hydrolases"/>
    <property type="match status" value="1"/>
</dbReference>
<evidence type="ECO:0000313" key="3">
    <source>
        <dbReference type="Proteomes" id="UP000070539"/>
    </source>
</evidence>
<keyword evidence="2" id="KW-0548">Nucleotidyltransferase</keyword>
<dbReference type="SMART" id="SM00481">
    <property type="entry name" value="POLIIIAc"/>
    <property type="match status" value="1"/>
</dbReference>
<dbReference type="CDD" id="cd07438">
    <property type="entry name" value="PHP_HisPPase_AMP"/>
    <property type="match status" value="1"/>
</dbReference>